<proteinExistence type="predicted"/>
<protein>
    <recommendedName>
        <fullName evidence="5">Translation initiation factor IF-2</fullName>
    </recommendedName>
</protein>
<feature type="compositionally biased region" description="Pro residues" evidence="1">
    <location>
        <begin position="46"/>
        <end position="67"/>
    </location>
</feature>
<feature type="compositionally biased region" description="Low complexity" evidence="1">
    <location>
        <begin position="24"/>
        <end position="40"/>
    </location>
</feature>
<reference evidence="4" key="1">
    <citation type="journal article" date="2019" name="Int. J. Syst. Evol. Microbiol.">
        <title>The Global Catalogue of Microorganisms (GCM) 10K type strain sequencing project: providing services to taxonomists for standard genome sequencing and annotation.</title>
        <authorList>
            <consortium name="The Broad Institute Genomics Platform"/>
            <consortium name="The Broad Institute Genome Sequencing Center for Infectious Disease"/>
            <person name="Wu L."/>
            <person name="Ma J."/>
        </authorList>
    </citation>
    <scope>NUCLEOTIDE SEQUENCE [LARGE SCALE GENOMIC DNA]</scope>
    <source>
        <strain evidence="4">JCM 17933</strain>
    </source>
</reference>
<evidence type="ECO:0008006" key="5">
    <source>
        <dbReference type="Google" id="ProtNLM"/>
    </source>
</evidence>
<evidence type="ECO:0000313" key="4">
    <source>
        <dbReference type="Proteomes" id="UP001500503"/>
    </source>
</evidence>
<organism evidence="3 4">
    <name type="scientific">Actinoallomurus oryzae</name>
    <dbReference type="NCBI Taxonomy" id="502180"/>
    <lineage>
        <taxon>Bacteria</taxon>
        <taxon>Bacillati</taxon>
        <taxon>Actinomycetota</taxon>
        <taxon>Actinomycetes</taxon>
        <taxon>Streptosporangiales</taxon>
        <taxon>Thermomonosporaceae</taxon>
        <taxon>Actinoallomurus</taxon>
    </lineage>
</organism>
<name>A0ABP8Q2J2_9ACTN</name>
<feature type="region of interest" description="Disordered" evidence="1">
    <location>
        <begin position="1"/>
        <end position="102"/>
    </location>
</feature>
<comment type="caution">
    <text evidence="3">The sequence shown here is derived from an EMBL/GenBank/DDBJ whole genome shotgun (WGS) entry which is preliminary data.</text>
</comment>
<feature type="transmembrane region" description="Helical" evidence="2">
    <location>
        <begin position="108"/>
        <end position="130"/>
    </location>
</feature>
<accession>A0ABP8Q2J2</accession>
<evidence type="ECO:0000313" key="3">
    <source>
        <dbReference type="EMBL" id="GAA4495268.1"/>
    </source>
</evidence>
<evidence type="ECO:0000256" key="2">
    <source>
        <dbReference type="SAM" id="Phobius"/>
    </source>
</evidence>
<keyword evidence="2" id="KW-0812">Transmembrane</keyword>
<sequence>MAEQDEHDPREGATPAGEPPAARPGPSAAPADGGETPAAPAGGGQAPPPPDRPVAPAPPGPGAPPPQGGAQTDFLESGRTTPPYVDGAAPPPGPGRWRRWSSNGSVRAGALTLVAGLVGGLVGGGIVAAFDDDHGHDRSVQVRFGPGGIMGRGYGHVPRDWAPPNGWGPNRRVPQPGQPATPAPVPSPKSSG</sequence>
<evidence type="ECO:0000256" key="1">
    <source>
        <dbReference type="SAM" id="MobiDB-lite"/>
    </source>
</evidence>
<gene>
    <name evidence="3" type="ORF">GCM10023191_035740</name>
</gene>
<feature type="region of interest" description="Disordered" evidence="1">
    <location>
        <begin position="151"/>
        <end position="192"/>
    </location>
</feature>
<keyword evidence="4" id="KW-1185">Reference proteome</keyword>
<keyword evidence="2" id="KW-1133">Transmembrane helix</keyword>
<dbReference type="Proteomes" id="UP001500503">
    <property type="component" value="Unassembled WGS sequence"/>
</dbReference>
<keyword evidence="2" id="KW-0472">Membrane</keyword>
<dbReference type="EMBL" id="BAABHF010000019">
    <property type="protein sequence ID" value="GAA4495268.1"/>
    <property type="molecule type" value="Genomic_DNA"/>
</dbReference>
<feature type="compositionally biased region" description="Pro residues" evidence="1">
    <location>
        <begin position="176"/>
        <end position="192"/>
    </location>
</feature>
<dbReference type="RefSeq" id="WP_345464888.1">
    <property type="nucleotide sequence ID" value="NZ_BAABHF010000019.1"/>
</dbReference>